<evidence type="ECO:0000256" key="4">
    <source>
        <dbReference type="ARBA" id="ARBA00022679"/>
    </source>
</evidence>
<dbReference type="InterPro" id="IPR001245">
    <property type="entry name" value="Ser-Thr/Tyr_kinase_cat_dom"/>
</dbReference>
<dbReference type="PANTHER" id="PTHR47460">
    <property type="entry name" value="SERINE/THREONINE-PROTEIN KINASE-LIKE PROTEIN ACR4"/>
    <property type="match status" value="1"/>
</dbReference>
<feature type="binding site" evidence="17">
    <location>
        <position position="544"/>
    </location>
    <ligand>
        <name>ATP</name>
        <dbReference type="ChEBI" id="CHEBI:30616"/>
    </ligand>
</feature>
<evidence type="ECO:0000256" key="19">
    <source>
        <dbReference type="SAM" id="SignalP"/>
    </source>
</evidence>
<dbReference type="EC" id="2.7.11.1" evidence="2"/>
<keyword evidence="10 18" id="KW-1133">Transmembrane helix</keyword>
<keyword evidence="9 17" id="KW-0067">ATP-binding</keyword>
<name>S8BV21_9LAMI</name>
<organism evidence="21 22">
    <name type="scientific">Genlisea aurea</name>
    <dbReference type="NCBI Taxonomy" id="192259"/>
    <lineage>
        <taxon>Eukaryota</taxon>
        <taxon>Viridiplantae</taxon>
        <taxon>Streptophyta</taxon>
        <taxon>Embryophyta</taxon>
        <taxon>Tracheophyta</taxon>
        <taxon>Spermatophyta</taxon>
        <taxon>Magnoliopsida</taxon>
        <taxon>eudicotyledons</taxon>
        <taxon>Gunneridae</taxon>
        <taxon>Pentapetalae</taxon>
        <taxon>asterids</taxon>
        <taxon>lamiids</taxon>
        <taxon>Lamiales</taxon>
        <taxon>Lentibulariaceae</taxon>
        <taxon>Genlisea</taxon>
    </lineage>
</organism>
<evidence type="ECO:0000256" key="15">
    <source>
        <dbReference type="ARBA" id="ARBA00047899"/>
    </source>
</evidence>
<dbReference type="PROSITE" id="PS00107">
    <property type="entry name" value="PROTEIN_KINASE_ATP"/>
    <property type="match status" value="1"/>
</dbReference>
<proteinExistence type="predicted"/>
<dbReference type="OrthoDB" id="61110at2759"/>
<evidence type="ECO:0000256" key="17">
    <source>
        <dbReference type="PROSITE-ProRule" id="PRU10141"/>
    </source>
</evidence>
<dbReference type="InterPro" id="IPR000719">
    <property type="entry name" value="Prot_kinase_dom"/>
</dbReference>
<keyword evidence="8" id="KW-0418">Kinase</keyword>
<dbReference type="InterPro" id="IPR011009">
    <property type="entry name" value="Kinase-like_dom_sf"/>
</dbReference>
<dbReference type="Pfam" id="PF07714">
    <property type="entry name" value="PK_Tyr_Ser-Thr"/>
    <property type="match status" value="1"/>
</dbReference>
<feature type="chain" id="PRO_5004561603" description="non-specific serine/threonine protein kinase" evidence="19">
    <location>
        <begin position="17"/>
        <end position="748"/>
    </location>
</feature>
<keyword evidence="6 19" id="KW-0732">Signal</keyword>
<evidence type="ECO:0000256" key="7">
    <source>
        <dbReference type="ARBA" id="ARBA00022741"/>
    </source>
</evidence>
<comment type="catalytic activity">
    <reaction evidence="16">
        <text>L-seryl-[protein] + ATP = O-phospho-L-seryl-[protein] + ADP + H(+)</text>
        <dbReference type="Rhea" id="RHEA:17989"/>
        <dbReference type="Rhea" id="RHEA-COMP:9863"/>
        <dbReference type="Rhea" id="RHEA-COMP:11604"/>
        <dbReference type="ChEBI" id="CHEBI:15378"/>
        <dbReference type="ChEBI" id="CHEBI:29999"/>
        <dbReference type="ChEBI" id="CHEBI:30616"/>
        <dbReference type="ChEBI" id="CHEBI:83421"/>
        <dbReference type="ChEBI" id="CHEBI:456216"/>
        <dbReference type="EC" id="2.7.11.1"/>
    </reaction>
</comment>
<keyword evidence="4" id="KW-0808">Transferase</keyword>
<keyword evidence="22" id="KW-1185">Reference proteome</keyword>
<keyword evidence="5 18" id="KW-0812">Transmembrane</keyword>
<dbReference type="PANTHER" id="PTHR47460:SF1">
    <property type="entry name" value="SERINE_THREONINE-PROTEIN KINASE-LIKE PROTEIN ACR4"/>
    <property type="match status" value="1"/>
</dbReference>
<evidence type="ECO:0000256" key="5">
    <source>
        <dbReference type="ARBA" id="ARBA00022692"/>
    </source>
</evidence>
<evidence type="ECO:0000256" key="14">
    <source>
        <dbReference type="ARBA" id="ARBA00023180"/>
    </source>
</evidence>
<dbReference type="InterPro" id="IPR017441">
    <property type="entry name" value="Protein_kinase_ATP_BS"/>
</dbReference>
<comment type="catalytic activity">
    <reaction evidence="15">
        <text>L-threonyl-[protein] + ATP = O-phospho-L-threonyl-[protein] + ADP + H(+)</text>
        <dbReference type="Rhea" id="RHEA:46608"/>
        <dbReference type="Rhea" id="RHEA-COMP:11060"/>
        <dbReference type="Rhea" id="RHEA-COMP:11605"/>
        <dbReference type="ChEBI" id="CHEBI:15378"/>
        <dbReference type="ChEBI" id="CHEBI:30013"/>
        <dbReference type="ChEBI" id="CHEBI:30616"/>
        <dbReference type="ChEBI" id="CHEBI:61977"/>
        <dbReference type="ChEBI" id="CHEBI:456216"/>
        <dbReference type="EC" id="2.7.11.1"/>
    </reaction>
</comment>
<dbReference type="EMBL" id="AUSU01009243">
    <property type="protein sequence ID" value="EPS58410.1"/>
    <property type="molecule type" value="Genomic_DNA"/>
</dbReference>
<keyword evidence="3" id="KW-0723">Serine/threonine-protein kinase</keyword>
<feature type="transmembrane region" description="Helical" evidence="18">
    <location>
        <begin position="430"/>
        <end position="458"/>
    </location>
</feature>
<sequence length="748" mass="79890">LVICCLMAFLAGGGDGLGSTGPIAASYGDSGLFCAIDASGKQAVMCWDAAGGNGLSSSSSSSSSSSALHDSTFLPAMAALSGGEGFMCGILADASQASCWDSANLAGASDLVPPEFAANSYSHVAAGKDHVCAVRGSYFADDDSGAVDCWDVVRGYNGSFLSSQRSNRFDDPNSGILVFGKLVSGDGFSCGSIRDGGIYCWGPTAAALGLPAAAASANFVGLASNLDSICGISAKNNQVQCWGNHPPPPSALRFVALSAGDRHFCGIREDDHGVECWGNFNSSLIPKGSGFLSIASSNSLTCGIRETDLILDCWFAAVSSSSMDFDPPLELCSPGLCTSGPCRQNMFSFNASLLNEPDLTNLCVRKDLVICSPCGLNCSVGYFPSSPCAADADRICTPCSLCQNSSCWDVCGFGSSSRLQKLHWDRLNQALIVMGSLGIVLVVVLSVWCFVINAEVVVKKMKKKRRKLLFLFCAQKEELKADANGDQLFPPATVVPCPGAAQVFRLSELKDATNGFKEFNELGRGSYGFVYKAVLADGRQIAVKRANAATIIRSNRRDFETELEILCNMRHANIVNLLGYCSEMGERLLVYEYMPHGTLYDHLHGGSRSAALNCWSLRFKIALQTARGIEYLHAGIAPPIVHHDVRSSKILLDSNWCARVSVALRERGDAVDMRADVRRFGVVLMEILTGRKVYDEECDPPNMVEWGLRYVREGNAGLIADRNVAPPKSFEPVVRFAEIAETAVCEAP</sequence>
<evidence type="ECO:0000256" key="11">
    <source>
        <dbReference type="ARBA" id="ARBA00023136"/>
    </source>
</evidence>
<keyword evidence="13" id="KW-0675">Receptor</keyword>
<evidence type="ECO:0000256" key="6">
    <source>
        <dbReference type="ARBA" id="ARBA00022729"/>
    </source>
</evidence>
<protein>
    <recommendedName>
        <fullName evidence="2">non-specific serine/threonine protein kinase</fullName>
        <ecNumber evidence="2">2.7.11.1</ecNumber>
    </recommendedName>
</protein>
<dbReference type="SUPFAM" id="SSF56112">
    <property type="entry name" value="Protein kinase-like (PK-like)"/>
    <property type="match status" value="1"/>
</dbReference>
<feature type="signal peptide" evidence="19">
    <location>
        <begin position="1"/>
        <end position="16"/>
    </location>
</feature>
<evidence type="ECO:0000256" key="3">
    <source>
        <dbReference type="ARBA" id="ARBA00022527"/>
    </source>
</evidence>
<dbReference type="GO" id="GO:0004674">
    <property type="term" value="F:protein serine/threonine kinase activity"/>
    <property type="evidence" value="ECO:0007669"/>
    <property type="project" value="UniProtKB-KW"/>
</dbReference>
<dbReference type="PROSITE" id="PS50011">
    <property type="entry name" value="PROTEIN_KINASE_DOM"/>
    <property type="match status" value="1"/>
</dbReference>
<feature type="non-terminal residue" evidence="21">
    <location>
        <position position="748"/>
    </location>
</feature>
<evidence type="ECO:0000259" key="20">
    <source>
        <dbReference type="PROSITE" id="PS50011"/>
    </source>
</evidence>
<evidence type="ECO:0000256" key="13">
    <source>
        <dbReference type="ARBA" id="ARBA00023170"/>
    </source>
</evidence>
<keyword evidence="7 17" id="KW-0547">Nucleotide-binding</keyword>
<evidence type="ECO:0000256" key="18">
    <source>
        <dbReference type="SAM" id="Phobius"/>
    </source>
</evidence>
<evidence type="ECO:0000313" key="22">
    <source>
        <dbReference type="Proteomes" id="UP000015453"/>
    </source>
</evidence>
<dbReference type="SUPFAM" id="SSF50985">
    <property type="entry name" value="RCC1/BLIP-II"/>
    <property type="match status" value="1"/>
</dbReference>
<dbReference type="GO" id="GO:0016020">
    <property type="term" value="C:membrane"/>
    <property type="evidence" value="ECO:0007669"/>
    <property type="project" value="UniProtKB-SubCell"/>
</dbReference>
<evidence type="ECO:0000256" key="9">
    <source>
        <dbReference type="ARBA" id="ARBA00022840"/>
    </source>
</evidence>
<evidence type="ECO:0000256" key="8">
    <source>
        <dbReference type="ARBA" id="ARBA00022777"/>
    </source>
</evidence>
<keyword evidence="14" id="KW-0325">Glycoprotein</keyword>
<comment type="subcellular location">
    <subcellularLocation>
        <location evidence="1">Membrane</location>
        <topology evidence="1">Single-pass type I membrane protein</topology>
    </subcellularLocation>
</comment>
<dbReference type="GO" id="GO:0005524">
    <property type="term" value="F:ATP binding"/>
    <property type="evidence" value="ECO:0007669"/>
    <property type="project" value="UniProtKB-UniRule"/>
</dbReference>
<accession>S8BV21</accession>
<dbReference type="Proteomes" id="UP000015453">
    <property type="component" value="Unassembled WGS sequence"/>
</dbReference>
<keyword evidence="12" id="KW-1015">Disulfide bond</keyword>
<evidence type="ECO:0000256" key="10">
    <source>
        <dbReference type="ARBA" id="ARBA00022989"/>
    </source>
</evidence>
<dbReference type="Gene3D" id="3.30.200.20">
    <property type="entry name" value="Phosphorylase Kinase, domain 1"/>
    <property type="match status" value="1"/>
</dbReference>
<evidence type="ECO:0000256" key="2">
    <source>
        <dbReference type="ARBA" id="ARBA00012513"/>
    </source>
</evidence>
<reference evidence="21 22" key="1">
    <citation type="journal article" date="2013" name="BMC Genomics">
        <title>The miniature genome of a carnivorous plant Genlisea aurea contains a low number of genes and short non-coding sequences.</title>
        <authorList>
            <person name="Leushkin E.V."/>
            <person name="Sutormin R.A."/>
            <person name="Nabieva E.R."/>
            <person name="Penin A.A."/>
            <person name="Kondrashov A.S."/>
            <person name="Logacheva M.D."/>
        </authorList>
    </citation>
    <scope>NUCLEOTIDE SEQUENCE [LARGE SCALE GENOMIC DNA]</scope>
</reference>
<dbReference type="GO" id="GO:0042803">
    <property type="term" value="F:protein homodimerization activity"/>
    <property type="evidence" value="ECO:0007669"/>
    <property type="project" value="UniProtKB-ARBA"/>
</dbReference>
<feature type="domain" description="Protein kinase" evidence="20">
    <location>
        <begin position="516"/>
        <end position="748"/>
    </location>
</feature>
<dbReference type="AlphaFoldDB" id="S8BV21"/>
<evidence type="ECO:0000313" key="21">
    <source>
        <dbReference type="EMBL" id="EPS58410.1"/>
    </source>
</evidence>
<evidence type="ECO:0000256" key="12">
    <source>
        <dbReference type="ARBA" id="ARBA00023157"/>
    </source>
</evidence>
<dbReference type="InterPro" id="IPR009091">
    <property type="entry name" value="RCC1/BLIP-II"/>
</dbReference>
<evidence type="ECO:0000256" key="16">
    <source>
        <dbReference type="ARBA" id="ARBA00048679"/>
    </source>
</evidence>
<dbReference type="FunFam" id="3.30.200.20:FF:000357">
    <property type="entry name" value="serine/threonine-protein kinase-like protein CCR1"/>
    <property type="match status" value="1"/>
</dbReference>
<comment type="caution">
    <text evidence="21">The sequence shown here is derived from an EMBL/GenBank/DDBJ whole genome shotgun (WGS) entry which is preliminary data.</text>
</comment>
<evidence type="ECO:0000256" key="1">
    <source>
        <dbReference type="ARBA" id="ARBA00004479"/>
    </source>
</evidence>
<keyword evidence="11 18" id="KW-0472">Membrane</keyword>
<feature type="non-terminal residue" evidence="21">
    <location>
        <position position="1"/>
    </location>
</feature>
<dbReference type="Gene3D" id="1.10.510.10">
    <property type="entry name" value="Transferase(Phosphotransferase) domain 1"/>
    <property type="match status" value="2"/>
</dbReference>
<gene>
    <name evidence="21" type="ORF">M569_16403</name>
</gene>
<dbReference type="Gene3D" id="2.130.10.30">
    <property type="entry name" value="Regulator of chromosome condensation 1/beta-lactamase-inhibitor protein II"/>
    <property type="match status" value="2"/>
</dbReference>